<dbReference type="OrthoDB" id="3001771at2759"/>
<evidence type="ECO:0000313" key="1">
    <source>
        <dbReference type="EMBL" id="GLB34581.1"/>
    </source>
</evidence>
<keyword evidence="2" id="KW-1185">Reference proteome</keyword>
<protein>
    <recommendedName>
        <fullName evidence="3">F-box domain-containing protein</fullName>
    </recommendedName>
</protein>
<comment type="caution">
    <text evidence="1">The sequence shown here is derived from an EMBL/GenBank/DDBJ whole genome shotgun (WGS) entry which is preliminary data.</text>
</comment>
<accession>A0A9P3PEW0</accession>
<dbReference type="SUPFAM" id="SSF52058">
    <property type="entry name" value="L domain-like"/>
    <property type="match status" value="1"/>
</dbReference>
<organism evidence="1 2">
    <name type="scientific">Lyophyllum shimeji</name>
    <name type="common">Hon-shimeji</name>
    <name type="synonym">Tricholoma shimeji</name>
    <dbReference type="NCBI Taxonomy" id="47721"/>
    <lineage>
        <taxon>Eukaryota</taxon>
        <taxon>Fungi</taxon>
        <taxon>Dikarya</taxon>
        <taxon>Basidiomycota</taxon>
        <taxon>Agaricomycotina</taxon>
        <taxon>Agaricomycetes</taxon>
        <taxon>Agaricomycetidae</taxon>
        <taxon>Agaricales</taxon>
        <taxon>Tricholomatineae</taxon>
        <taxon>Lyophyllaceae</taxon>
        <taxon>Lyophyllum</taxon>
    </lineage>
</organism>
<name>A0A9P3PEW0_LYOSH</name>
<proteinExistence type="predicted"/>
<reference evidence="1" key="1">
    <citation type="submission" date="2022-07" db="EMBL/GenBank/DDBJ databases">
        <title>The genome of Lyophyllum shimeji provides insight into the initial evolution of ectomycorrhizal fungal genome.</title>
        <authorList>
            <person name="Kobayashi Y."/>
            <person name="Shibata T."/>
            <person name="Hirakawa H."/>
            <person name="Shigenobu S."/>
            <person name="Nishiyama T."/>
            <person name="Yamada A."/>
            <person name="Hasebe M."/>
            <person name="Kawaguchi M."/>
        </authorList>
    </citation>
    <scope>NUCLEOTIDE SEQUENCE</scope>
    <source>
        <strain evidence="1">AT787</strain>
    </source>
</reference>
<dbReference type="EMBL" id="BRPK01000002">
    <property type="protein sequence ID" value="GLB34581.1"/>
    <property type="molecule type" value="Genomic_DNA"/>
</dbReference>
<dbReference type="AlphaFoldDB" id="A0A9P3PEW0"/>
<dbReference type="Proteomes" id="UP001063166">
    <property type="component" value="Unassembled WGS sequence"/>
</dbReference>
<evidence type="ECO:0000313" key="2">
    <source>
        <dbReference type="Proteomes" id="UP001063166"/>
    </source>
</evidence>
<gene>
    <name evidence="1" type="ORF">LshimejAT787_0201460</name>
</gene>
<sequence>MPAKVPTLSKFTFKSPPGPCYIATLHVDELYYIFQMSVFTPGASFNVPIILSRVCSRWRSIVRQAPLLWTSVGNHEYIENPGRTAKHLRRLEHYLRHSGQSPLDVSIVLKTSHPPYSLYDEQHPFTQYAYLFKVLMKTLSVILAPHLGRVRRFSLSADELSSVLDVQSGFRHCPMPLLESWETMVESEEMGVLDTLEGRELGETLEVLSVPLRPRDVSTSPAIFYPRLTTLTLCGTPLAFGRFAPTNLRELSLGSLPEAHRPDLPTLREMLLANQHSLEKLSLCLAEPTGESAPPFILPHLVSLKLGFFEPKDVLPLVTAMRVPQLTCLCLLDQQRGMTFPVDLTGVYEDTSLLLSHIQFAPDLYDEARHIEDVPNIKGLDIRTLPFQFFMAMERLETLSLAYPAATPLNCLNYLPIAGNNTVPKRPLPGLRHLNILLFSLPLVQSFIKTREESKETFDRLESISFTMPCEWQGDGIGAGLGGWLLCRRRHVNYSAVDPDTEQALRSGVQFPEEEV</sequence>
<evidence type="ECO:0008006" key="3">
    <source>
        <dbReference type="Google" id="ProtNLM"/>
    </source>
</evidence>